<dbReference type="STRING" id="109895.A0A507DXK1"/>
<dbReference type="Pfam" id="PF21773">
    <property type="entry name" value="ODAD1_CC"/>
    <property type="match status" value="1"/>
</dbReference>
<feature type="coiled-coil region" evidence="2">
    <location>
        <begin position="182"/>
        <end position="255"/>
    </location>
</feature>
<evidence type="ECO:0000313" key="6">
    <source>
        <dbReference type="Proteomes" id="UP000318582"/>
    </source>
</evidence>
<dbReference type="InterPro" id="IPR049258">
    <property type="entry name" value="ODAD1_CC"/>
</dbReference>
<feature type="coiled-coil region" evidence="2">
    <location>
        <begin position="29"/>
        <end position="74"/>
    </location>
</feature>
<comment type="caution">
    <text evidence="5">The sequence shown here is derived from an EMBL/GenBank/DDBJ whole genome shotgun (WGS) entry which is preliminary data.</text>
</comment>
<feature type="region of interest" description="Disordered" evidence="3">
    <location>
        <begin position="623"/>
        <end position="686"/>
    </location>
</feature>
<dbReference type="EMBL" id="QEAQ01000099">
    <property type="protein sequence ID" value="TPX55688.1"/>
    <property type="molecule type" value="Genomic_DNA"/>
</dbReference>
<dbReference type="PANTHER" id="PTHR21694">
    <property type="entry name" value="COILED-COIL DOMAIN-CONTAINING PROTEIN 63"/>
    <property type="match status" value="1"/>
</dbReference>
<feature type="domain" description="ODAD1 central coiled coil region" evidence="4">
    <location>
        <begin position="152"/>
        <end position="434"/>
    </location>
</feature>
<protein>
    <recommendedName>
        <fullName evidence="4">ODAD1 central coiled coil region domain-containing protein</fullName>
    </recommendedName>
</protein>
<name>A0A507DXK1_9FUNG</name>
<keyword evidence="6" id="KW-1185">Reference proteome</keyword>
<feature type="region of interest" description="Disordered" evidence="3">
    <location>
        <begin position="443"/>
        <end position="508"/>
    </location>
</feature>
<evidence type="ECO:0000256" key="3">
    <source>
        <dbReference type="SAM" id="MobiDB-lite"/>
    </source>
</evidence>
<evidence type="ECO:0000256" key="2">
    <source>
        <dbReference type="SAM" id="Coils"/>
    </source>
</evidence>
<gene>
    <name evidence="5" type="ORF">PhCBS80983_g05122</name>
</gene>
<sequence>MSRAMTLHRATSLTNTDSEINEGMAELELQKLQRQYRIMEGDRKAYSEESRLLIAKQRATIDKLKRENQYLVDELGLLDMRTDDRRKSSAHNKKAEAMAEQADLYNRKIRAILGDIAELDNAIALMDRDIEQQRQQLGGVNAAYENSEAIGKQIKVLENRLDKALVKFNKSLAVNKRMRSTIDNLRRERMVFDNIYRKFERELAEQKKQMADIIEASNSAYEARDEAQARIIALREKADKEHQAYIQEIKELDRSLEQDRRLKEFMATKVADRQPAEEPLGHSLADGEKGSGNKKEKSTTKPRFGSQEALNDSLEAYNSAFDEIRRETGASSIKDLVERMKTVEDENFSLFNYVNETNNDIEQLAEEIVEIQSKIDALKVRNVKEDDEMGQELKALEAQLNTCMEKHEHYEKQYAEMVYVISDLRNGVERLVTRFDNVLIPTTGGAGRETQQGHKEEITTDGYEAEGFVEETAKGDDGVREGEEGAATEKPSPQRPTDPAIPTESSAPTAVTDTSLLYFLGLVEQKTNELLTLHYLVNAPKKIGSAADRGVSAGLDGDRDTAGAREGSASATHASNAAFGASGQGAAGGSAAGGREVATLGPILGGLLGHGPTAPIGTISIVAPSTGDDHDDDLISEDDDRPLTREELEKRTLRGLARREKQPGAAKEGAKHKRKGISKRSAVAAE</sequence>
<feature type="compositionally biased region" description="Basic and acidic residues" evidence="3">
    <location>
        <begin position="471"/>
        <end position="483"/>
    </location>
</feature>
<organism evidence="5 6">
    <name type="scientific">Powellomyces hirtus</name>
    <dbReference type="NCBI Taxonomy" id="109895"/>
    <lineage>
        <taxon>Eukaryota</taxon>
        <taxon>Fungi</taxon>
        <taxon>Fungi incertae sedis</taxon>
        <taxon>Chytridiomycota</taxon>
        <taxon>Chytridiomycota incertae sedis</taxon>
        <taxon>Chytridiomycetes</taxon>
        <taxon>Spizellomycetales</taxon>
        <taxon>Powellomycetaceae</taxon>
        <taxon>Powellomyces</taxon>
    </lineage>
</organism>
<dbReference type="PANTHER" id="PTHR21694:SF18">
    <property type="entry name" value="COILED-COIL DOMAIN-CONTAINING PROTEIN 63"/>
    <property type="match status" value="1"/>
</dbReference>
<evidence type="ECO:0000259" key="4">
    <source>
        <dbReference type="Pfam" id="PF21773"/>
    </source>
</evidence>
<feature type="compositionally biased region" description="Basic and acidic residues" evidence="3">
    <location>
        <begin position="641"/>
        <end position="662"/>
    </location>
</feature>
<feature type="region of interest" description="Disordered" evidence="3">
    <location>
        <begin position="270"/>
        <end position="309"/>
    </location>
</feature>
<feature type="compositionally biased region" description="Basic and acidic residues" evidence="3">
    <location>
        <begin position="270"/>
        <end position="299"/>
    </location>
</feature>
<feature type="coiled-coil region" evidence="2">
    <location>
        <begin position="354"/>
        <end position="413"/>
    </location>
</feature>
<accession>A0A507DXK1</accession>
<dbReference type="InterPro" id="IPR051876">
    <property type="entry name" value="ODA-DC/CCD"/>
</dbReference>
<keyword evidence="1 2" id="KW-0175">Coiled coil</keyword>
<evidence type="ECO:0000256" key="1">
    <source>
        <dbReference type="ARBA" id="ARBA00023054"/>
    </source>
</evidence>
<evidence type="ECO:0000313" key="5">
    <source>
        <dbReference type="EMBL" id="TPX55688.1"/>
    </source>
</evidence>
<proteinExistence type="predicted"/>
<dbReference type="AlphaFoldDB" id="A0A507DXK1"/>
<feature type="compositionally biased region" description="Acidic residues" evidence="3">
    <location>
        <begin position="629"/>
        <end position="640"/>
    </location>
</feature>
<dbReference type="Proteomes" id="UP000318582">
    <property type="component" value="Unassembled WGS sequence"/>
</dbReference>
<feature type="region of interest" description="Disordered" evidence="3">
    <location>
        <begin position="547"/>
        <end position="576"/>
    </location>
</feature>
<reference evidence="5 6" key="1">
    <citation type="journal article" date="2019" name="Sci. Rep.">
        <title>Comparative genomics of chytrid fungi reveal insights into the obligate biotrophic and pathogenic lifestyle of Synchytrium endobioticum.</title>
        <authorList>
            <person name="van de Vossenberg B.T.L.H."/>
            <person name="Warris S."/>
            <person name="Nguyen H.D.T."/>
            <person name="van Gent-Pelzer M.P.E."/>
            <person name="Joly D.L."/>
            <person name="van de Geest H.C."/>
            <person name="Bonants P.J.M."/>
            <person name="Smith D.S."/>
            <person name="Levesque C.A."/>
            <person name="van der Lee T.A.J."/>
        </authorList>
    </citation>
    <scope>NUCLEOTIDE SEQUENCE [LARGE SCALE GENOMIC DNA]</scope>
    <source>
        <strain evidence="5 6">CBS 809.83</strain>
    </source>
</reference>